<gene>
    <name evidence="1" type="ORF">LCGC14_2028650</name>
</gene>
<evidence type="ECO:0000313" key="1">
    <source>
        <dbReference type="EMBL" id="KKL78061.1"/>
    </source>
</evidence>
<dbReference type="AlphaFoldDB" id="A0A0F9FHV8"/>
<name>A0A0F9FHV8_9ZZZZ</name>
<organism evidence="1">
    <name type="scientific">marine sediment metagenome</name>
    <dbReference type="NCBI Taxonomy" id="412755"/>
    <lineage>
        <taxon>unclassified sequences</taxon>
        <taxon>metagenomes</taxon>
        <taxon>ecological metagenomes</taxon>
    </lineage>
</organism>
<dbReference type="EMBL" id="LAZR01023573">
    <property type="protein sequence ID" value="KKL78061.1"/>
    <property type="molecule type" value="Genomic_DNA"/>
</dbReference>
<sequence length="186" mass="20863">MCSDKKFRLTELLFWILAICSLVMVVSTLCGATPPDEVAVDFATATMIDGVSPTPNPSPFNCPTCKDTGWIIHGDGHQTKCPNCDLAKLPGGFFDVVRQAKELIRKGNELADRGKSILDALQRDGKITVDIKIPKISKIDISIPIIDCPDGSCKVPQKYSTNSYERRVNEYQRTYTKPKSRWRWKR</sequence>
<reference evidence="1" key="1">
    <citation type="journal article" date="2015" name="Nature">
        <title>Complex archaea that bridge the gap between prokaryotes and eukaryotes.</title>
        <authorList>
            <person name="Spang A."/>
            <person name="Saw J.H."/>
            <person name="Jorgensen S.L."/>
            <person name="Zaremba-Niedzwiedzka K."/>
            <person name="Martijn J."/>
            <person name="Lind A.E."/>
            <person name="van Eijk R."/>
            <person name="Schleper C."/>
            <person name="Guy L."/>
            <person name="Ettema T.J."/>
        </authorList>
    </citation>
    <scope>NUCLEOTIDE SEQUENCE</scope>
</reference>
<accession>A0A0F9FHV8</accession>
<proteinExistence type="predicted"/>
<comment type="caution">
    <text evidence="1">The sequence shown here is derived from an EMBL/GenBank/DDBJ whole genome shotgun (WGS) entry which is preliminary data.</text>
</comment>
<protein>
    <submittedName>
        <fullName evidence="1">Uncharacterized protein</fullName>
    </submittedName>
</protein>